<keyword evidence="1" id="KW-0175">Coiled coil</keyword>
<protein>
    <submittedName>
        <fullName evidence="2">Uncharacterized protein</fullName>
    </submittedName>
</protein>
<gene>
    <name evidence="2" type="ORF">LCGC14_0702030</name>
</gene>
<accession>A0A0F9T3C3</accession>
<comment type="caution">
    <text evidence="2">The sequence shown here is derived from an EMBL/GenBank/DDBJ whole genome shotgun (WGS) entry which is preliminary data.</text>
</comment>
<organism evidence="2">
    <name type="scientific">marine sediment metagenome</name>
    <dbReference type="NCBI Taxonomy" id="412755"/>
    <lineage>
        <taxon>unclassified sequences</taxon>
        <taxon>metagenomes</taxon>
        <taxon>ecological metagenomes</taxon>
    </lineage>
</organism>
<evidence type="ECO:0000256" key="1">
    <source>
        <dbReference type="SAM" id="Coils"/>
    </source>
</evidence>
<feature type="coiled-coil region" evidence="1">
    <location>
        <begin position="98"/>
        <end position="141"/>
    </location>
</feature>
<sequence length="144" mass="16734">MTDQIAERLRLRHTHPVSKKVDKLYDLADKLGISFHFGNVMSIEVRDDDTEYLIEDLEGPSGSQEANPGSFPPCLEWKITTENPKFVEAERRLNEGYVKAEEERRAKVEAECKAVETERRKAEAERVKKSDLKELARLKRKYKK</sequence>
<proteinExistence type="predicted"/>
<dbReference type="AlphaFoldDB" id="A0A0F9T3C3"/>
<reference evidence="2" key="1">
    <citation type="journal article" date="2015" name="Nature">
        <title>Complex archaea that bridge the gap between prokaryotes and eukaryotes.</title>
        <authorList>
            <person name="Spang A."/>
            <person name="Saw J.H."/>
            <person name="Jorgensen S.L."/>
            <person name="Zaremba-Niedzwiedzka K."/>
            <person name="Martijn J."/>
            <person name="Lind A.E."/>
            <person name="van Eijk R."/>
            <person name="Schleper C."/>
            <person name="Guy L."/>
            <person name="Ettema T.J."/>
        </authorList>
    </citation>
    <scope>NUCLEOTIDE SEQUENCE</scope>
</reference>
<evidence type="ECO:0000313" key="2">
    <source>
        <dbReference type="EMBL" id="KKN43556.1"/>
    </source>
</evidence>
<name>A0A0F9T3C3_9ZZZZ</name>
<dbReference type="EMBL" id="LAZR01001504">
    <property type="protein sequence ID" value="KKN43556.1"/>
    <property type="molecule type" value="Genomic_DNA"/>
</dbReference>